<proteinExistence type="predicted"/>
<dbReference type="Proteomes" id="UP000326582">
    <property type="component" value="Chromosome 1"/>
</dbReference>
<sequence>MFGATPNTTAAPFSFGSSNQSGFGAASNNSTATFGSQQNKPATGLFGSSTATPAPSTGGGLFGNTATQNQNQNQNSTFGAPASSGGGLFGQKPATTSAQSTAFGSKPSSSGFGTAGSGGGLFGSASNTGANTNNATNTTGGGLFGSSTNNASTTGGLFGSTNNTSTGGGLFGAKPAAPAGGNLFGTNSASGGLFGGNSGASNGNTFGQTKPSGGLFGTSNTGSTQLGQNQQQQQQQQQQTQLTAMTRVGDLPPQFKKELEDLDKYISTQHLIATTLNGDLHKHDSLIKSIPTDVDYLHAKISSIKQALKFDIEHLKDIKSVNDELTEDINNIMQLIVQLSTPGSKFTSSFQLNDFFVKRIKKYRDLLDVYEGVINESNEAISGLERSCNETYGNIYNVVEVVKNQYALFMELCETLAEIHNEVDRYA</sequence>
<gene>
    <name evidence="1" type="ORF">EJF14_10079</name>
</gene>
<evidence type="ECO:0000313" key="2">
    <source>
        <dbReference type="Proteomes" id="UP000326582"/>
    </source>
</evidence>
<keyword evidence="2" id="KW-1185">Reference proteome</keyword>
<name>A0ACD0WCA4_CLALS</name>
<protein>
    <submittedName>
        <fullName evidence="1">Nucleoporin</fullName>
    </submittedName>
</protein>
<dbReference type="EMBL" id="CP038484">
    <property type="protein sequence ID" value="QFZ24996.1"/>
    <property type="molecule type" value="Genomic_DNA"/>
</dbReference>
<evidence type="ECO:0000313" key="1">
    <source>
        <dbReference type="EMBL" id="QFZ24996.1"/>
    </source>
</evidence>
<accession>A0ACD0WCA4</accession>
<reference evidence="2" key="1">
    <citation type="journal article" date="2019" name="MBio">
        <title>Comparative genomics for the elucidation of multidrug resistance (MDR) in Candida lusitaniae.</title>
        <authorList>
            <person name="Kannan A."/>
            <person name="Asner S.A."/>
            <person name="Trachsel E."/>
            <person name="Kelly S."/>
            <person name="Parker J."/>
            <person name="Sanglard D."/>
        </authorList>
    </citation>
    <scope>NUCLEOTIDE SEQUENCE [LARGE SCALE GENOMIC DNA]</scope>
    <source>
        <strain evidence="2">P1</strain>
    </source>
</reference>
<organism evidence="1 2">
    <name type="scientific">Clavispora lusitaniae</name>
    <name type="common">Candida lusitaniae</name>
    <dbReference type="NCBI Taxonomy" id="36911"/>
    <lineage>
        <taxon>Eukaryota</taxon>
        <taxon>Fungi</taxon>
        <taxon>Dikarya</taxon>
        <taxon>Ascomycota</taxon>
        <taxon>Saccharomycotina</taxon>
        <taxon>Pichiomycetes</taxon>
        <taxon>Metschnikowiaceae</taxon>
        <taxon>Clavispora</taxon>
    </lineage>
</organism>